<organism evidence="1 2">
    <name type="scientific">Aquarana catesbeiana</name>
    <name type="common">American bullfrog</name>
    <name type="synonym">Rana catesbeiana</name>
    <dbReference type="NCBI Taxonomy" id="8400"/>
    <lineage>
        <taxon>Eukaryota</taxon>
        <taxon>Metazoa</taxon>
        <taxon>Chordata</taxon>
        <taxon>Craniata</taxon>
        <taxon>Vertebrata</taxon>
        <taxon>Euteleostomi</taxon>
        <taxon>Amphibia</taxon>
        <taxon>Batrachia</taxon>
        <taxon>Anura</taxon>
        <taxon>Neobatrachia</taxon>
        <taxon>Ranoidea</taxon>
        <taxon>Ranidae</taxon>
        <taxon>Aquarana</taxon>
    </lineage>
</organism>
<evidence type="ECO:0000313" key="2">
    <source>
        <dbReference type="Proteomes" id="UP000228934"/>
    </source>
</evidence>
<dbReference type="Proteomes" id="UP000228934">
    <property type="component" value="Unassembled WGS sequence"/>
</dbReference>
<accession>A0A2G9RIU5</accession>
<proteinExistence type="predicted"/>
<sequence>MRTCVTDGATTPQASVALAPPRILPTPSYPTDHTAPCPQGRVQAAALPHSSRETGIPNSPVPPLMEYILTLPLYHTVGTWTAMELRISNFTSQDTSSN</sequence>
<dbReference type="EMBL" id="KV942091">
    <property type="protein sequence ID" value="PIO27809.1"/>
    <property type="molecule type" value="Genomic_DNA"/>
</dbReference>
<keyword evidence="2" id="KW-1185">Reference proteome</keyword>
<reference evidence="2" key="1">
    <citation type="journal article" date="2017" name="Nat. Commun.">
        <title>The North American bullfrog draft genome provides insight into hormonal regulation of long noncoding RNA.</title>
        <authorList>
            <person name="Hammond S.A."/>
            <person name="Warren R.L."/>
            <person name="Vandervalk B.P."/>
            <person name="Kucuk E."/>
            <person name="Khan H."/>
            <person name="Gibb E.A."/>
            <person name="Pandoh P."/>
            <person name="Kirk H."/>
            <person name="Zhao Y."/>
            <person name="Jones M."/>
            <person name="Mungall A.J."/>
            <person name="Coope R."/>
            <person name="Pleasance S."/>
            <person name="Moore R.A."/>
            <person name="Holt R.A."/>
            <person name="Round J.M."/>
            <person name="Ohora S."/>
            <person name="Walle B.V."/>
            <person name="Veldhoen N."/>
            <person name="Helbing C.C."/>
            <person name="Birol I."/>
        </authorList>
    </citation>
    <scope>NUCLEOTIDE SEQUENCE [LARGE SCALE GENOMIC DNA]</scope>
</reference>
<name>A0A2G9RIU5_AQUCT</name>
<protein>
    <submittedName>
        <fullName evidence="1">Uncharacterized protein</fullName>
    </submittedName>
</protein>
<dbReference type="AlphaFoldDB" id="A0A2G9RIU5"/>
<evidence type="ECO:0000313" key="1">
    <source>
        <dbReference type="EMBL" id="PIO27809.1"/>
    </source>
</evidence>
<gene>
    <name evidence="1" type="ORF">AB205_0101560</name>
</gene>